<dbReference type="Proteomes" id="UP000277580">
    <property type="component" value="Unassembled WGS sequence"/>
</dbReference>
<dbReference type="InterPro" id="IPR050357">
    <property type="entry name" value="Arrestin_domain-protein"/>
</dbReference>
<dbReference type="PANTHER" id="PTHR11188:SF17">
    <property type="entry name" value="FI21816P1"/>
    <property type="match status" value="1"/>
</dbReference>
<dbReference type="GO" id="GO:0030674">
    <property type="term" value="F:protein-macromolecule adaptor activity"/>
    <property type="evidence" value="ECO:0007669"/>
    <property type="project" value="TreeGrafter"/>
</dbReference>
<comment type="similarity">
    <text evidence="1">Belongs to the arrestin family.</text>
</comment>
<organism evidence="5 6">
    <name type="scientific">Morchella conica CCBAS932</name>
    <dbReference type="NCBI Taxonomy" id="1392247"/>
    <lineage>
        <taxon>Eukaryota</taxon>
        <taxon>Fungi</taxon>
        <taxon>Dikarya</taxon>
        <taxon>Ascomycota</taxon>
        <taxon>Pezizomycotina</taxon>
        <taxon>Pezizomycetes</taxon>
        <taxon>Pezizales</taxon>
        <taxon>Morchellaceae</taxon>
        <taxon>Morchella</taxon>
    </lineage>
</organism>
<evidence type="ECO:0000259" key="4">
    <source>
        <dbReference type="SMART" id="SM01017"/>
    </source>
</evidence>
<evidence type="ECO:0000313" key="6">
    <source>
        <dbReference type="Proteomes" id="UP000277580"/>
    </source>
</evidence>
<evidence type="ECO:0000313" key="5">
    <source>
        <dbReference type="EMBL" id="RPB16862.1"/>
    </source>
</evidence>
<feature type="domain" description="Arrestin C-terminal-like" evidence="4">
    <location>
        <begin position="181"/>
        <end position="327"/>
    </location>
</feature>
<feature type="compositionally biased region" description="Polar residues" evidence="3">
    <location>
        <begin position="532"/>
        <end position="551"/>
    </location>
</feature>
<dbReference type="OrthoDB" id="2333384at2759"/>
<dbReference type="SUPFAM" id="SSF81296">
    <property type="entry name" value="E set domains"/>
    <property type="match status" value="1"/>
</dbReference>
<evidence type="ECO:0000256" key="3">
    <source>
        <dbReference type="SAM" id="MobiDB-lite"/>
    </source>
</evidence>
<protein>
    <recommendedName>
        <fullName evidence="4">Arrestin C-terminal-like domain-containing protein</fullName>
    </recommendedName>
</protein>
<reference evidence="5 6" key="1">
    <citation type="journal article" date="2018" name="Nat. Ecol. Evol.">
        <title>Pezizomycetes genomes reveal the molecular basis of ectomycorrhizal truffle lifestyle.</title>
        <authorList>
            <person name="Murat C."/>
            <person name="Payen T."/>
            <person name="Noel B."/>
            <person name="Kuo A."/>
            <person name="Morin E."/>
            <person name="Chen J."/>
            <person name="Kohler A."/>
            <person name="Krizsan K."/>
            <person name="Balestrini R."/>
            <person name="Da Silva C."/>
            <person name="Montanini B."/>
            <person name="Hainaut M."/>
            <person name="Levati E."/>
            <person name="Barry K.W."/>
            <person name="Belfiori B."/>
            <person name="Cichocki N."/>
            <person name="Clum A."/>
            <person name="Dockter R.B."/>
            <person name="Fauchery L."/>
            <person name="Guy J."/>
            <person name="Iotti M."/>
            <person name="Le Tacon F."/>
            <person name="Lindquist E.A."/>
            <person name="Lipzen A."/>
            <person name="Malagnac F."/>
            <person name="Mello A."/>
            <person name="Molinier V."/>
            <person name="Miyauchi S."/>
            <person name="Poulain J."/>
            <person name="Riccioni C."/>
            <person name="Rubini A."/>
            <person name="Sitrit Y."/>
            <person name="Splivallo R."/>
            <person name="Traeger S."/>
            <person name="Wang M."/>
            <person name="Zifcakova L."/>
            <person name="Wipf D."/>
            <person name="Zambonelli A."/>
            <person name="Paolocci F."/>
            <person name="Nowrousian M."/>
            <person name="Ottonello S."/>
            <person name="Baldrian P."/>
            <person name="Spatafora J.W."/>
            <person name="Henrissat B."/>
            <person name="Nagy L.G."/>
            <person name="Aury J.M."/>
            <person name="Wincker P."/>
            <person name="Grigoriev I.V."/>
            <person name="Bonfante P."/>
            <person name="Martin F.M."/>
        </authorList>
    </citation>
    <scope>NUCLEOTIDE SEQUENCE [LARGE SCALE GENOMIC DNA]</scope>
    <source>
        <strain evidence="5 6">CCBAS932</strain>
    </source>
</reference>
<evidence type="ECO:0000256" key="2">
    <source>
        <dbReference type="ARBA" id="ARBA00038766"/>
    </source>
</evidence>
<accession>A0A3N4L5U1</accession>
<dbReference type="InterPro" id="IPR014756">
    <property type="entry name" value="Ig_E-set"/>
</dbReference>
<dbReference type="InterPro" id="IPR011022">
    <property type="entry name" value="Arrestin_C-like"/>
</dbReference>
<gene>
    <name evidence="5" type="ORF">P167DRAFT_531804</name>
</gene>
<name>A0A3N4L5U1_9PEZI</name>
<dbReference type="PANTHER" id="PTHR11188">
    <property type="entry name" value="ARRESTIN DOMAIN CONTAINING PROTEIN"/>
    <property type="match status" value="1"/>
</dbReference>
<feature type="compositionally biased region" description="Low complexity" evidence="3">
    <location>
        <begin position="467"/>
        <end position="482"/>
    </location>
</feature>
<comment type="subunit">
    <text evidence="2">Interacts with hulA.</text>
</comment>
<feature type="compositionally biased region" description="Polar residues" evidence="3">
    <location>
        <begin position="505"/>
        <end position="525"/>
    </location>
</feature>
<keyword evidence="6" id="KW-1185">Reference proteome</keyword>
<dbReference type="InterPro" id="IPR014752">
    <property type="entry name" value="Arrestin-like_C"/>
</dbReference>
<dbReference type="SMART" id="SM01017">
    <property type="entry name" value="Arrestin_C"/>
    <property type="match status" value="1"/>
</dbReference>
<dbReference type="Gene3D" id="2.60.40.640">
    <property type="match status" value="1"/>
</dbReference>
<dbReference type="InParanoid" id="A0A3N4L5U1"/>
<dbReference type="GO" id="GO:0005886">
    <property type="term" value="C:plasma membrane"/>
    <property type="evidence" value="ECO:0007669"/>
    <property type="project" value="TreeGrafter"/>
</dbReference>
<dbReference type="FunCoup" id="A0A3N4L5U1">
    <property type="interactions" value="81"/>
</dbReference>
<feature type="region of interest" description="Disordered" evidence="3">
    <location>
        <begin position="409"/>
        <end position="445"/>
    </location>
</feature>
<evidence type="ECO:0000256" key="1">
    <source>
        <dbReference type="ARBA" id="ARBA00005298"/>
    </source>
</evidence>
<feature type="region of interest" description="Disordered" evidence="3">
    <location>
        <begin position="460"/>
        <end position="570"/>
    </location>
</feature>
<dbReference type="Pfam" id="PF02752">
    <property type="entry name" value="Arrestin_C"/>
    <property type="match status" value="1"/>
</dbReference>
<dbReference type="GO" id="GO:0031625">
    <property type="term" value="F:ubiquitin protein ligase binding"/>
    <property type="evidence" value="ECO:0007669"/>
    <property type="project" value="TreeGrafter"/>
</dbReference>
<dbReference type="EMBL" id="ML119107">
    <property type="protein sequence ID" value="RPB16862.1"/>
    <property type="molecule type" value="Genomic_DNA"/>
</dbReference>
<dbReference type="STRING" id="1392247.A0A3N4L5U1"/>
<sequence>MPLLQRNHSHTIPYCDIRLDEDVIVLRGPPSESAGALLKGKLAFCLTEQIPVRGITLTLVGMKRLHWQERMSTVTGITMKTVKHDELVYEKKWQFLEFDHKHAVTLRPDNYEYEFDVALPGDLPESIEGLENAHIFYRLKAVIDRPRFSQNIVAKKHVRVVRTLNAGALELSQTMSVENLWPNKVEYSISIPNKAVVFGSSIPVDIVLIPLLKGLSVGKVTCSLKELHNFSIPHKESTRSDMRSIITQTFEGGDMVQEPHEDEDFGRWNLHQRVELPKTLARCVQDCEVESIKVRHKLKFTIQLHNPDGHTSELRASLPVMLFISPNLLMAEDNVIHDNASMEDSEDIHGAYAPPRYDDHYLDRLYEGIPHDRFETPLPSGANTPAVLSRSNSHENLGALSMMDSGRISGTASPLRIPDASSGRWSVNRSRVTTPGFSSPPTAAGGFSDAELVARLSGHHQGGDYFSSRTGRSTTSGPSTRSHSPEDHSRGEEEELDLNELSKVPSYTTAVRQGIRNLSTRSNLPQYEDGTRSNPESTTNTPRHSPPTSYTMPVVNTGRAGHEGRGSRLWGRSLTTSDVHNTVETNVGHGHGHGFTGGLSGISAGLADAERRIRLLQLRGR</sequence>
<dbReference type="InterPro" id="IPR011021">
    <property type="entry name" value="Arrestin-like_N"/>
</dbReference>
<dbReference type="Pfam" id="PF00339">
    <property type="entry name" value="Arrestin_N"/>
    <property type="match status" value="1"/>
</dbReference>
<feature type="compositionally biased region" description="Polar residues" evidence="3">
    <location>
        <begin position="423"/>
        <end position="441"/>
    </location>
</feature>
<dbReference type="GO" id="GO:0005829">
    <property type="term" value="C:cytosol"/>
    <property type="evidence" value="ECO:0007669"/>
    <property type="project" value="TreeGrafter"/>
</dbReference>
<dbReference type="GO" id="GO:0070086">
    <property type="term" value="P:ubiquitin-dependent endocytosis"/>
    <property type="evidence" value="ECO:0007669"/>
    <property type="project" value="TreeGrafter"/>
</dbReference>
<proteinExistence type="inferred from homology"/>
<dbReference type="AlphaFoldDB" id="A0A3N4L5U1"/>